<dbReference type="Proteomes" id="UP001597326">
    <property type="component" value="Unassembled WGS sequence"/>
</dbReference>
<accession>A0ABW4RV72</accession>
<proteinExistence type="predicted"/>
<dbReference type="PANTHER" id="PTHR33361:SF2">
    <property type="entry name" value="DUF885 DOMAIN-CONTAINING PROTEIN"/>
    <property type="match status" value="1"/>
</dbReference>
<reference evidence="2" key="1">
    <citation type="journal article" date="2019" name="Int. J. Syst. Evol. Microbiol.">
        <title>The Global Catalogue of Microorganisms (GCM) 10K type strain sequencing project: providing services to taxonomists for standard genome sequencing and annotation.</title>
        <authorList>
            <consortium name="The Broad Institute Genomics Platform"/>
            <consortium name="The Broad Institute Genome Sequencing Center for Infectious Disease"/>
            <person name="Wu L."/>
            <person name="Ma J."/>
        </authorList>
    </citation>
    <scope>NUCLEOTIDE SEQUENCE [LARGE SCALE GENOMIC DNA]</scope>
    <source>
        <strain evidence="2">CAIM 431</strain>
    </source>
</reference>
<dbReference type="Pfam" id="PF05960">
    <property type="entry name" value="DUF885"/>
    <property type="match status" value="1"/>
</dbReference>
<sequence>MSPIALTEVGSPLRQDEYDDFSPAGQGVMDELNRETLARLAAATPVDVVDKVTIAAMRERLGLEVEMHEQGLDLLGINNITSGLHAIRAVYDQMPTATVEDWRTIIRRLRAVPTAVITWFISQQASIEQDIRPARRQVEQLAGQVEAWVAEGGFFDGLRDGARTDEGPLPADVAADLARAVETARRSYRQAAARLRTDIMAEAVEADGVGAERYRYFSRAALGARIDLAETYHWGLAEVERIRRLEQETAERIRPGASIEQAVELLDADERYALHGTEALQAWMQQTADRAVAELADVHFDIPEPIRRIECCIAATQDGGIYYTGPSEDFSRPGRMWWSVPEGVERFTTWRELTTVYHEGVPGHHLQIGQTTYRAELLNRWRRLGCWVSGHGEGWALYSEWLMADLGHLDDPGHLMGMLDAQMLRAVRVVIDIGLHCGLEAPEEVGGGSWDFDKAWAYFNRYVFMDEAFASFEVNRYAGWPGQAPSYKLGERLWMQLRDEVRAAREARGEDFDLKDFHRTALDLGGLGLDVLRAAVLDISGV</sequence>
<evidence type="ECO:0000313" key="1">
    <source>
        <dbReference type="EMBL" id="MFD1890086.1"/>
    </source>
</evidence>
<protein>
    <submittedName>
        <fullName evidence="1">DUF885 domain-containing protein</fullName>
    </submittedName>
</protein>
<evidence type="ECO:0000313" key="2">
    <source>
        <dbReference type="Proteomes" id="UP001597326"/>
    </source>
</evidence>
<gene>
    <name evidence="1" type="ORF">ACFSCS_07805</name>
</gene>
<name>A0ABW4RV72_9ACTN</name>
<dbReference type="EMBL" id="JBHUFZ010000016">
    <property type="protein sequence ID" value="MFD1890086.1"/>
    <property type="molecule type" value="Genomic_DNA"/>
</dbReference>
<comment type="caution">
    <text evidence="1">The sequence shown here is derived from an EMBL/GenBank/DDBJ whole genome shotgun (WGS) entry which is preliminary data.</text>
</comment>
<organism evidence="1 2">
    <name type="scientific">Luteococcus peritonei</name>
    <dbReference type="NCBI Taxonomy" id="88874"/>
    <lineage>
        <taxon>Bacteria</taxon>
        <taxon>Bacillati</taxon>
        <taxon>Actinomycetota</taxon>
        <taxon>Actinomycetes</taxon>
        <taxon>Propionibacteriales</taxon>
        <taxon>Propionibacteriaceae</taxon>
        <taxon>Luteococcus</taxon>
    </lineage>
</organism>
<dbReference type="RefSeq" id="WP_343873152.1">
    <property type="nucleotide sequence ID" value="NZ_BAAAIX010000013.1"/>
</dbReference>
<dbReference type="PANTHER" id="PTHR33361">
    <property type="entry name" value="GLR0591 PROTEIN"/>
    <property type="match status" value="1"/>
</dbReference>
<keyword evidence="2" id="KW-1185">Reference proteome</keyword>
<dbReference type="InterPro" id="IPR010281">
    <property type="entry name" value="DUF885"/>
</dbReference>